<feature type="transmembrane region" description="Helical" evidence="1">
    <location>
        <begin position="72"/>
        <end position="94"/>
    </location>
</feature>
<proteinExistence type="predicted"/>
<gene>
    <name evidence="2" type="ORF">INT47_007325</name>
</gene>
<protein>
    <submittedName>
        <fullName evidence="2">Uncharacterized protein</fullName>
    </submittedName>
</protein>
<keyword evidence="3" id="KW-1185">Reference proteome</keyword>
<evidence type="ECO:0000313" key="2">
    <source>
        <dbReference type="EMBL" id="KAG2206311.1"/>
    </source>
</evidence>
<evidence type="ECO:0000313" key="3">
    <source>
        <dbReference type="Proteomes" id="UP000603453"/>
    </source>
</evidence>
<evidence type="ECO:0000256" key="1">
    <source>
        <dbReference type="SAM" id="Phobius"/>
    </source>
</evidence>
<dbReference type="Proteomes" id="UP000603453">
    <property type="component" value="Unassembled WGS sequence"/>
</dbReference>
<name>A0A8H7RAZ9_9FUNG</name>
<comment type="caution">
    <text evidence="2">The sequence shown here is derived from an EMBL/GenBank/DDBJ whole genome shotgun (WGS) entry which is preliminary data.</text>
</comment>
<accession>A0A8H7RAZ9</accession>
<keyword evidence="1" id="KW-0812">Transmembrane</keyword>
<organism evidence="2 3">
    <name type="scientific">Mucor saturninus</name>
    <dbReference type="NCBI Taxonomy" id="64648"/>
    <lineage>
        <taxon>Eukaryota</taxon>
        <taxon>Fungi</taxon>
        <taxon>Fungi incertae sedis</taxon>
        <taxon>Mucoromycota</taxon>
        <taxon>Mucoromycotina</taxon>
        <taxon>Mucoromycetes</taxon>
        <taxon>Mucorales</taxon>
        <taxon>Mucorineae</taxon>
        <taxon>Mucoraceae</taxon>
        <taxon>Mucor</taxon>
    </lineage>
</organism>
<feature type="transmembrane region" description="Helical" evidence="1">
    <location>
        <begin position="131"/>
        <end position="155"/>
    </location>
</feature>
<feature type="transmembrane region" description="Helical" evidence="1">
    <location>
        <begin position="106"/>
        <end position="125"/>
    </location>
</feature>
<feature type="transmembrane region" description="Helical" evidence="1">
    <location>
        <begin position="33"/>
        <end position="52"/>
    </location>
</feature>
<feature type="transmembrane region" description="Helical" evidence="1">
    <location>
        <begin position="167"/>
        <end position="183"/>
    </location>
</feature>
<dbReference type="EMBL" id="JAEPRD010000031">
    <property type="protein sequence ID" value="KAG2206311.1"/>
    <property type="molecule type" value="Genomic_DNA"/>
</dbReference>
<keyword evidence="1" id="KW-0472">Membrane</keyword>
<keyword evidence="1" id="KW-1133">Transmembrane helix</keyword>
<sequence>MVSNIVLTTKNYFAFKSDRKSIKFRFIKQNHQNATLIVVVYLIHVVVHNFHFMDNIYRPVDYFEPKYLYQKYILSTMEITFFFNFPVTICGIAFMKKLFNNGYVDFSYLTAYICSSLMTLMHYRIESPTLYAPLVNFSIAGEGVSIFLFICVTFIIQQKPEKKKHKLFIIIFFTAIISIIMLFNAGVVYMLITLVLFIIVIVKLTEGIIYENYERIPLAEVQ</sequence>
<reference evidence="2" key="1">
    <citation type="submission" date="2020-12" db="EMBL/GenBank/DDBJ databases">
        <title>Metabolic potential, ecology and presence of endohyphal bacteria is reflected in genomic diversity of Mucoromycotina.</title>
        <authorList>
            <person name="Muszewska A."/>
            <person name="Okrasinska A."/>
            <person name="Steczkiewicz K."/>
            <person name="Drgas O."/>
            <person name="Orlowska M."/>
            <person name="Perlinska-Lenart U."/>
            <person name="Aleksandrzak-Piekarczyk T."/>
            <person name="Szatraj K."/>
            <person name="Zielenkiewicz U."/>
            <person name="Pilsyk S."/>
            <person name="Malc E."/>
            <person name="Mieczkowski P."/>
            <person name="Kruszewska J.S."/>
            <person name="Biernat P."/>
            <person name="Pawlowska J."/>
        </authorList>
    </citation>
    <scope>NUCLEOTIDE SEQUENCE</scope>
    <source>
        <strain evidence="2">WA0000017839</strain>
    </source>
</reference>
<dbReference type="OrthoDB" id="8249736at2759"/>
<dbReference type="AlphaFoldDB" id="A0A8H7RAZ9"/>